<evidence type="ECO:0000313" key="7">
    <source>
        <dbReference type="EMBL" id="KAL5108077.1"/>
    </source>
</evidence>
<sequence length="274" mass="30493">MREALVALFGCLSGGPCAQFDDSFGFCHGCCGLDMNTLSSTLLYRLQRFRKSYRLISVKASTDLPEFQPITVDGRFDHSREVIVGPRAIITDDIPAKAYGSAWGSSPSAEHHTKESSLSNFGAPLPNGYCIVTPFELKDRPGVFILVNRGWVPTALRDPVTRPDGQIQGIVKITGFIRYNEKPPPLTPDPKTMSNAGKDQKPHRQYFSREVIRISEALNTLPIFIDANYGSTVRGGPIGGQTKVLLRNNHTEYIITWFSLGAISLGMWMYWLFF</sequence>
<comment type="similarity">
    <text evidence="2 6">Belongs to the SURF1 family.</text>
</comment>
<keyword evidence="4 6" id="KW-1133">Transmembrane helix</keyword>
<evidence type="ECO:0000256" key="6">
    <source>
        <dbReference type="RuleBase" id="RU363076"/>
    </source>
</evidence>
<organism evidence="7 8">
    <name type="scientific">Taenia crassiceps</name>
    <dbReference type="NCBI Taxonomy" id="6207"/>
    <lineage>
        <taxon>Eukaryota</taxon>
        <taxon>Metazoa</taxon>
        <taxon>Spiralia</taxon>
        <taxon>Lophotrochozoa</taxon>
        <taxon>Platyhelminthes</taxon>
        <taxon>Cestoda</taxon>
        <taxon>Eucestoda</taxon>
        <taxon>Cyclophyllidea</taxon>
        <taxon>Taeniidae</taxon>
        <taxon>Taenia</taxon>
    </lineage>
</organism>
<dbReference type="EMBL" id="JAKROA010000004">
    <property type="protein sequence ID" value="KAL5108077.1"/>
    <property type="molecule type" value="Genomic_DNA"/>
</dbReference>
<name>A0ABR4QEW2_9CEST</name>
<dbReference type="PANTHER" id="PTHR23427:SF2">
    <property type="entry name" value="SURFEIT LOCUS PROTEIN 1"/>
    <property type="match status" value="1"/>
</dbReference>
<keyword evidence="8" id="KW-1185">Reference proteome</keyword>
<comment type="function">
    <text evidence="6">Probably involved in the biogenesis of the COX complex.</text>
</comment>
<gene>
    <name evidence="7" type="ORF">TcWFU_008334</name>
</gene>
<keyword evidence="6" id="KW-0999">Mitochondrion inner membrane</keyword>
<dbReference type="Pfam" id="PF02104">
    <property type="entry name" value="SURF1"/>
    <property type="match status" value="1"/>
</dbReference>
<keyword evidence="6" id="KW-0496">Mitochondrion</keyword>
<protein>
    <recommendedName>
        <fullName evidence="6">SURF1-like protein</fullName>
    </recommendedName>
</protein>
<keyword evidence="5 6" id="KW-0472">Membrane</keyword>
<comment type="caution">
    <text evidence="6">Lacks conserved residue(s) required for the propagation of feature annotation.</text>
</comment>
<dbReference type="InterPro" id="IPR045214">
    <property type="entry name" value="Surf1/Surf4"/>
</dbReference>
<dbReference type="PANTHER" id="PTHR23427">
    <property type="entry name" value="SURFEIT LOCUS PROTEIN"/>
    <property type="match status" value="1"/>
</dbReference>
<feature type="transmembrane region" description="Helical" evidence="6">
    <location>
        <begin position="253"/>
        <end position="273"/>
    </location>
</feature>
<proteinExistence type="inferred from homology"/>
<reference evidence="7 8" key="1">
    <citation type="journal article" date="2022" name="Front. Cell. Infect. Microbiol.">
        <title>The Genomes of Two Strains of Taenia crassiceps the Animal Model for the Study of Human Cysticercosis.</title>
        <authorList>
            <person name="Bobes R.J."/>
            <person name="Estrada K."/>
            <person name="Rios-Valencia D.G."/>
            <person name="Calderon-Gallegos A."/>
            <person name="de la Torre P."/>
            <person name="Carrero J.C."/>
            <person name="Sanchez-Flores A."/>
            <person name="Laclette J.P."/>
        </authorList>
    </citation>
    <scope>NUCLEOTIDE SEQUENCE [LARGE SCALE GENOMIC DNA]</scope>
    <source>
        <strain evidence="7">WFUcys</strain>
    </source>
</reference>
<evidence type="ECO:0000256" key="2">
    <source>
        <dbReference type="ARBA" id="ARBA00007165"/>
    </source>
</evidence>
<accession>A0ABR4QEW2</accession>
<dbReference type="PROSITE" id="PS50895">
    <property type="entry name" value="SURF1"/>
    <property type="match status" value="1"/>
</dbReference>
<keyword evidence="3 6" id="KW-0812">Transmembrane</keyword>
<comment type="subcellular location">
    <subcellularLocation>
        <location evidence="1">Membrane</location>
    </subcellularLocation>
    <subcellularLocation>
        <location evidence="6">Mitochondrion inner membrane</location>
        <topology evidence="6">Multi-pass membrane protein</topology>
    </subcellularLocation>
</comment>
<evidence type="ECO:0000256" key="4">
    <source>
        <dbReference type="ARBA" id="ARBA00022989"/>
    </source>
</evidence>
<evidence type="ECO:0000256" key="5">
    <source>
        <dbReference type="ARBA" id="ARBA00023136"/>
    </source>
</evidence>
<evidence type="ECO:0000313" key="8">
    <source>
        <dbReference type="Proteomes" id="UP001651158"/>
    </source>
</evidence>
<evidence type="ECO:0000256" key="1">
    <source>
        <dbReference type="ARBA" id="ARBA00004370"/>
    </source>
</evidence>
<dbReference type="CDD" id="cd06662">
    <property type="entry name" value="SURF1"/>
    <property type="match status" value="1"/>
</dbReference>
<dbReference type="Proteomes" id="UP001651158">
    <property type="component" value="Unassembled WGS sequence"/>
</dbReference>
<evidence type="ECO:0000256" key="3">
    <source>
        <dbReference type="ARBA" id="ARBA00022692"/>
    </source>
</evidence>
<comment type="caution">
    <text evidence="7">The sequence shown here is derived from an EMBL/GenBank/DDBJ whole genome shotgun (WGS) entry which is preliminary data.</text>
</comment>
<dbReference type="InterPro" id="IPR002994">
    <property type="entry name" value="Surf1/Shy1"/>
</dbReference>